<protein>
    <submittedName>
        <fullName evidence="1">Uncharacterized protein</fullName>
    </submittedName>
</protein>
<dbReference type="EMBL" id="RCMG01000134">
    <property type="protein sequence ID" value="KAG2862229.1"/>
    <property type="molecule type" value="Genomic_DNA"/>
</dbReference>
<name>A0A8T0ZIP7_9STRA</name>
<accession>A0A8T0ZIP7</accession>
<evidence type="ECO:0000313" key="2">
    <source>
        <dbReference type="Proteomes" id="UP000735874"/>
    </source>
</evidence>
<dbReference type="AlphaFoldDB" id="A0A8T0ZIP7"/>
<organism evidence="1 2">
    <name type="scientific">Phytophthora cactorum</name>
    <dbReference type="NCBI Taxonomy" id="29920"/>
    <lineage>
        <taxon>Eukaryota</taxon>
        <taxon>Sar</taxon>
        <taxon>Stramenopiles</taxon>
        <taxon>Oomycota</taxon>
        <taxon>Peronosporomycetes</taxon>
        <taxon>Peronosporales</taxon>
        <taxon>Peronosporaceae</taxon>
        <taxon>Phytophthora</taxon>
    </lineage>
</organism>
<proteinExistence type="predicted"/>
<gene>
    <name evidence="1" type="ORF">PC113_g6514</name>
</gene>
<dbReference type="Proteomes" id="UP000735874">
    <property type="component" value="Unassembled WGS sequence"/>
</dbReference>
<comment type="caution">
    <text evidence="1">The sequence shown here is derived from an EMBL/GenBank/DDBJ whole genome shotgun (WGS) entry which is preliminary data.</text>
</comment>
<sequence length="51" mass="5334">MSFARSSAALMSLVLMQTALSFFSARFALIAFASLVLNLTICSSRATASAS</sequence>
<reference evidence="1" key="1">
    <citation type="submission" date="2018-10" db="EMBL/GenBank/DDBJ databases">
        <title>Effector identification in a new, highly contiguous assembly of the strawberry crown rot pathogen Phytophthora cactorum.</title>
        <authorList>
            <person name="Armitage A.D."/>
            <person name="Nellist C.F."/>
            <person name="Bates H."/>
            <person name="Vickerstaff R.J."/>
            <person name="Harrison R.J."/>
        </authorList>
    </citation>
    <scope>NUCLEOTIDE SEQUENCE</scope>
    <source>
        <strain evidence="1">15-7</strain>
    </source>
</reference>
<evidence type="ECO:0000313" key="1">
    <source>
        <dbReference type="EMBL" id="KAG2862229.1"/>
    </source>
</evidence>